<dbReference type="KEGG" id="eaz:JHT90_02310"/>
<protein>
    <submittedName>
        <fullName evidence="1">Uncharacterized protein</fullName>
    </submittedName>
</protein>
<dbReference type="Proteomes" id="UP000595278">
    <property type="component" value="Chromosome"/>
</dbReference>
<proteinExistence type="predicted"/>
<evidence type="ECO:0000313" key="2">
    <source>
        <dbReference type="Proteomes" id="UP000595278"/>
    </source>
</evidence>
<sequence length="58" mass="6815">MSTQLKQAKRPYKEYLVRLSLDDALRFDKEAKDKGLKGGTYMRLLILEKMKCHKPSNE</sequence>
<dbReference type="RefSeq" id="WP_201093613.1">
    <property type="nucleotide sequence ID" value="NZ_CP067393.1"/>
</dbReference>
<keyword evidence="2" id="KW-1185">Reference proteome</keyword>
<accession>A0A974RXB4</accession>
<evidence type="ECO:0000313" key="1">
    <source>
        <dbReference type="EMBL" id="QQP86106.1"/>
    </source>
</evidence>
<organism evidence="1 2">
    <name type="scientific">Entomomonas asaccharolytica</name>
    <dbReference type="NCBI Taxonomy" id="2785331"/>
    <lineage>
        <taxon>Bacteria</taxon>
        <taxon>Pseudomonadati</taxon>
        <taxon>Pseudomonadota</taxon>
        <taxon>Gammaproteobacteria</taxon>
        <taxon>Pseudomonadales</taxon>
        <taxon>Pseudomonadaceae</taxon>
        <taxon>Entomomonas</taxon>
    </lineage>
</organism>
<gene>
    <name evidence="1" type="ORF">JHT90_02310</name>
</gene>
<dbReference type="AlphaFoldDB" id="A0A974RXB4"/>
<name>A0A974RXB4_9GAMM</name>
<dbReference type="EMBL" id="CP067393">
    <property type="protein sequence ID" value="QQP86106.1"/>
    <property type="molecule type" value="Genomic_DNA"/>
</dbReference>
<reference evidence="1 2" key="1">
    <citation type="submission" date="2021-01" db="EMBL/GenBank/DDBJ databases">
        <title>Entomomonas sp. F2A isolated from a house cricket (Acheta domesticus).</title>
        <authorList>
            <person name="Spergser J."/>
            <person name="Busse H.-J."/>
        </authorList>
    </citation>
    <scope>NUCLEOTIDE SEQUENCE [LARGE SCALE GENOMIC DNA]</scope>
    <source>
        <strain evidence="1 2">F2A</strain>
    </source>
</reference>